<gene>
    <name evidence="1" type="ORF">GLOINDRAFT_35898</name>
</gene>
<dbReference type="AlphaFoldDB" id="U9TAJ5"/>
<name>U9TAJ5_RHIID</name>
<dbReference type="VEuPathDB" id="FungiDB:RhiirFUN_014874"/>
<sequence>MLYKRLILDDEENFISKKMQKYIVFFDEIVPAQLNVDRYFVDEDYKEKTEKLILDDEENFISEKMQKYIAFFDEIVPAQLNVNRYFVDEDYKEKTVKWRK</sequence>
<organism evidence="1">
    <name type="scientific">Rhizophagus irregularis (strain DAOM 181602 / DAOM 197198 / MUCL 43194)</name>
    <name type="common">Arbuscular mycorrhizal fungus</name>
    <name type="synonym">Glomus intraradices</name>
    <dbReference type="NCBI Taxonomy" id="747089"/>
    <lineage>
        <taxon>Eukaryota</taxon>
        <taxon>Fungi</taxon>
        <taxon>Fungi incertae sedis</taxon>
        <taxon>Mucoromycota</taxon>
        <taxon>Glomeromycotina</taxon>
        <taxon>Glomeromycetes</taxon>
        <taxon>Glomerales</taxon>
        <taxon>Glomeraceae</taxon>
        <taxon>Rhizophagus</taxon>
    </lineage>
</organism>
<protein>
    <submittedName>
        <fullName evidence="1">Uncharacterized protein</fullName>
    </submittedName>
</protein>
<dbReference type="HOGENOM" id="CLU_2307532_0_0_1"/>
<dbReference type="EMBL" id="KI293411">
    <property type="protein sequence ID" value="ESA05150.1"/>
    <property type="molecule type" value="Genomic_DNA"/>
</dbReference>
<accession>U9TAJ5</accession>
<proteinExistence type="predicted"/>
<evidence type="ECO:0000313" key="1">
    <source>
        <dbReference type="EMBL" id="ESA05150.1"/>
    </source>
</evidence>
<reference evidence="1" key="1">
    <citation type="submission" date="2013-07" db="EMBL/GenBank/DDBJ databases">
        <title>The genome of an arbuscular mycorrhizal fungus provides insights into the evolution of the oldest plant symbiosis.</title>
        <authorList>
            <consortium name="DOE Joint Genome Institute"/>
            <person name="Tisserant E."/>
            <person name="Malbreil M."/>
            <person name="Kuo A."/>
            <person name="Kohler A."/>
            <person name="Symeonidi A."/>
            <person name="Balestrini R."/>
            <person name="Charron P."/>
            <person name="Duensing N."/>
            <person name="Frei-dit-Frey N."/>
            <person name="Gianinazzi-Pearson V."/>
            <person name="Gilbert B."/>
            <person name="Handa Y."/>
            <person name="Hijri M."/>
            <person name="Kaul R."/>
            <person name="Kawaguchi M."/>
            <person name="Krajinski F."/>
            <person name="Lammers P."/>
            <person name="Lapierre D."/>
            <person name="Masclaux F.G."/>
            <person name="Murat C."/>
            <person name="Morin E."/>
            <person name="Ndikumana S."/>
            <person name="Pagni M."/>
            <person name="Petitpierre D."/>
            <person name="Requena N."/>
            <person name="Rosikiewicz P."/>
            <person name="Riley R."/>
            <person name="Saito K."/>
            <person name="San Clemente H."/>
            <person name="Shapiro H."/>
            <person name="van Tuinen D."/>
            <person name="Becard G."/>
            <person name="Bonfante P."/>
            <person name="Paszkowski U."/>
            <person name="Shachar-Hill Y."/>
            <person name="Young J.P."/>
            <person name="Sanders I.R."/>
            <person name="Henrissat B."/>
            <person name="Rensing S.A."/>
            <person name="Grigoriev I.V."/>
            <person name="Corradi N."/>
            <person name="Roux C."/>
            <person name="Martin F."/>
        </authorList>
    </citation>
    <scope>NUCLEOTIDE SEQUENCE</scope>
    <source>
        <strain evidence="1">DAOM 197198</strain>
    </source>
</reference>